<dbReference type="RefSeq" id="WP_014537542.1">
    <property type="nucleotide sequence ID" value="NC_017384.1"/>
</dbReference>
<evidence type="ECO:0000256" key="1">
    <source>
        <dbReference type="ARBA" id="ARBA00008361"/>
    </source>
</evidence>
<dbReference type="EMBL" id="CP002018">
    <property type="protein sequence ID" value="AEM40287.1"/>
    <property type="molecule type" value="Genomic_DNA"/>
</dbReference>
<evidence type="ECO:0000313" key="5">
    <source>
        <dbReference type="EMBL" id="AEM40287.1"/>
    </source>
</evidence>
<dbReference type="GO" id="GO:0008757">
    <property type="term" value="F:S-adenosylmethionine-dependent methyltransferase activity"/>
    <property type="evidence" value="ECO:0007669"/>
    <property type="project" value="InterPro"/>
</dbReference>
<keyword evidence="3 5" id="KW-0808">Transferase</keyword>
<gene>
    <name evidence="5" type="ordered locus">KVU_0448</name>
</gene>
<dbReference type="AlphaFoldDB" id="F9YAB4"/>
<dbReference type="Proteomes" id="UP000000692">
    <property type="component" value="Chromosome"/>
</dbReference>
<dbReference type="InterPro" id="IPR051052">
    <property type="entry name" value="Diverse_substrate_MTase"/>
</dbReference>
<dbReference type="PATRIC" id="fig|759362.5.peg.467"/>
<dbReference type="Gene3D" id="3.40.50.150">
    <property type="entry name" value="Vaccinia Virus protein VP39"/>
    <property type="match status" value="1"/>
</dbReference>
<dbReference type="GO" id="GO:0032259">
    <property type="term" value="P:methylation"/>
    <property type="evidence" value="ECO:0007669"/>
    <property type="project" value="UniProtKB-KW"/>
</dbReference>
<dbReference type="eggNOG" id="COG2226">
    <property type="taxonomic scope" value="Bacteria"/>
</dbReference>
<evidence type="ECO:0000259" key="4">
    <source>
        <dbReference type="Pfam" id="PF08241"/>
    </source>
</evidence>
<proteinExistence type="inferred from homology"/>
<accession>F9YAB4</accession>
<dbReference type="InterPro" id="IPR013216">
    <property type="entry name" value="Methyltransf_11"/>
</dbReference>
<dbReference type="HOGENOM" id="CLU_037990_10_0_5"/>
<evidence type="ECO:0000256" key="2">
    <source>
        <dbReference type="ARBA" id="ARBA00022603"/>
    </source>
</evidence>
<dbReference type="KEGG" id="kvl:KVU_0448"/>
<name>F9YAB4_KETVW</name>
<evidence type="ECO:0000313" key="6">
    <source>
        <dbReference type="Proteomes" id="UP000000692"/>
    </source>
</evidence>
<dbReference type="CDD" id="cd02440">
    <property type="entry name" value="AdoMet_MTases"/>
    <property type="match status" value="1"/>
</dbReference>
<keyword evidence="2 5" id="KW-0489">Methyltransferase</keyword>
<reference evidence="5 6" key="1">
    <citation type="journal article" date="2011" name="J. Bacteriol.">
        <title>Complete genome sequence of the industrial strain Ketogulonicigenium vulgare WSH-001.</title>
        <authorList>
            <person name="Liu L."/>
            <person name="Li Y."/>
            <person name="Zhang J."/>
            <person name="Zhou Z."/>
            <person name="Liu J."/>
            <person name="Li X."/>
            <person name="Zhou J."/>
            <person name="Du G."/>
            <person name="Wang L."/>
            <person name="Chen J."/>
        </authorList>
    </citation>
    <scope>NUCLEOTIDE SEQUENCE [LARGE SCALE GENOMIC DNA]</scope>
    <source>
        <strain evidence="5 6">WSH-001</strain>
    </source>
</reference>
<dbReference type="PANTHER" id="PTHR44942">
    <property type="entry name" value="METHYLTRANSF_11 DOMAIN-CONTAINING PROTEIN"/>
    <property type="match status" value="1"/>
</dbReference>
<dbReference type="OrthoDB" id="9787738at2"/>
<dbReference type="PANTHER" id="PTHR44942:SF4">
    <property type="entry name" value="METHYLTRANSFERASE TYPE 11 DOMAIN-CONTAINING PROTEIN"/>
    <property type="match status" value="1"/>
</dbReference>
<dbReference type="InterPro" id="IPR029063">
    <property type="entry name" value="SAM-dependent_MTases_sf"/>
</dbReference>
<organism evidence="5 6">
    <name type="scientific">Ketogulonicigenium vulgare (strain WSH-001)</name>
    <dbReference type="NCBI Taxonomy" id="759362"/>
    <lineage>
        <taxon>Bacteria</taxon>
        <taxon>Pseudomonadati</taxon>
        <taxon>Pseudomonadota</taxon>
        <taxon>Alphaproteobacteria</taxon>
        <taxon>Rhodobacterales</taxon>
        <taxon>Roseobacteraceae</taxon>
        <taxon>Ketogulonicigenium</taxon>
    </lineage>
</organism>
<protein>
    <submittedName>
        <fullName evidence="5">Methyltransferase type 11</fullName>
    </submittedName>
</protein>
<comment type="similarity">
    <text evidence="1">Belongs to the methyltransferase superfamily.</text>
</comment>
<evidence type="ECO:0000256" key="3">
    <source>
        <dbReference type="ARBA" id="ARBA00022679"/>
    </source>
</evidence>
<keyword evidence="6" id="KW-1185">Reference proteome</keyword>
<dbReference type="SUPFAM" id="SSF53335">
    <property type="entry name" value="S-adenosyl-L-methionine-dependent methyltransferases"/>
    <property type="match status" value="1"/>
</dbReference>
<feature type="domain" description="Methyltransferase type 11" evidence="4">
    <location>
        <begin position="50"/>
        <end position="145"/>
    </location>
</feature>
<sequence length="255" mass="27563">MPADSHYDKVDKQFGPRAQAYIDSPTHAAGEDIEALAEIMAGKRPHLAIDLGAGGGHVAYRMAGLADHVLAVDLSQDMLLAVGATARARGITNLTTLCAPAEMMSLPDEHADFLASRYSAHHWHDLAAGLREAHRVLKPGATAVFMDTAAPRSAVVDTHLQAIELLRDRSHVRNYTAAEWVSALAVAGFQVQTLSHHPLRLEFQPWVKRSGTPIPMVAALLELQSGASQPVRDALRIEDDGTFTVDKVFITATRT</sequence>
<dbReference type="Pfam" id="PF08241">
    <property type="entry name" value="Methyltransf_11"/>
    <property type="match status" value="1"/>
</dbReference>